<evidence type="ECO:0000256" key="1">
    <source>
        <dbReference type="SAM" id="SignalP"/>
    </source>
</evidence>
<proteinExistence type="predicted"/>
<name>A0A1G2DZT8_9BACT</name>
<comment type="caution">
    <text evidence="2">The sequence shown here is derived from an EMBL/GenBank/DDBJ whole genome shotgun (WGS) entry which is preliminary data.</text>
</comment>
<sequence>MKNIIAISIIVGLLLPSFSFAQTIPETTEEAKALGEKMLQEGEKQMPGLIEKMWNEEVFPIWQKMWRWLVSQINSRIVSWLHPEVEKRKEIFEENFPEEKEKMKEEAKTEAYSLWQKFKDLIK</sequence>
<keyword evidence="1" id="KW-0732">Signal</keyword>
<feature type="signal peptide" evidence="1">
    <location>
        <begin position="1"/>
        <end position="21"/>
    </location>
</feature>
<evidence type="ECO:0000313" key="2">
    <source>
        <dbReference type="EMBL" id="OGZ19094.1"/>
    </source>
</evidence>
<feature type="chain" id="PRO_5009582658" evidence="1">
    <location>
        <begin position="22"/>
        <end position="123"/>
    </location>
</feature>
<dbReference type="EMBL" id="MHLX01000018">
    <property type="protein sequence ID" value="OGZ19094.1"/>
    <property type="molecule type" value="Genomic_DNA"/>
</dbReference>
<accession>A0A1G2DZT8</accession>
<organism evidence="2 3">
    <name type="scientific">Candidatus Nealsonbacteria bacterium RBG_13_38_11</name>
    <dbReference type="NCBI Taxonomy" id="1801662"/>
    <lineage>
        <taxon>Bacteria</taxon>
        <taxon>Candidatus Nealsoniibacteriota</taxon>
    </lineage>
</organism>
<protein>
    <submittedName>
        <fullName evidence="2">Uncharacterized protein</fullName>
    </submittedName>
</protein>
<dbReference type="Proteomes" id="UP000176662">
    <property type="component" value="Unassembled WGS sequence"/>
</dbReference>
<evidence type="ECO:0000313" key="3">
    <source>
        <dbReference type="Proteomes" id="UP000176662"/>
    </source>
</evidence>
<dbReference type="AlphaFoldDB" id="A0A1G2DZT8"/>
<gene>
    <name evidence="2" type="ORF">A2Z68_01695</name>
</gene>
<reference evidence="2 3" key="1">
    <citation type="journal article" date="2016" name="Nat. Commun.">
        <title>Thousands of microbial genomes shed light on interconnected biogeochemical processes in an aquifer system.</title>
        <authorList>
            <person name="Anantharaman K."/>
            <person name="Brown C.T."/>
            <person name="Hug L.A."/>
            <person name="Sharon I."/>
            <person name="Castelle C.J."/>
            <person name="Probst A.J."/>
            <person name="Thomas B.C."/>
            <person name="Singh A."/>
            <person name="Wilkins M.J."/>
            <person name="Karaoz U."/>
            <person name="Brodie E.L."/>
            <person name="Williams K.H."/>
            <person name="Hubbard S.S."/>
            <person name="Banfield J.F."/>
        </authorList>
    </citation>
    <scope>NUCLEOTIDE SEQUENCE [LARGE SCALE GENOMIC DNA]</scope>
</reference>